<evidence type="ECO:0000313" key="1">
    <source>
        <dbReference type="EMBL" id="KAK9239841.1"/>
    </source>
</evidence>
<name>A0ACC3T896_LIPKO</name>
<sequence>MDIAFFSFHDLTEAGKVLFVSDSIELVLGYTADEVEGRSAFDYFHPDELALARATYANAVSQDKAAVHCYCRLLSSEGAWIQCTCIFTVVHDIVVGSTSVYRQTVKSDDRARMATFIGREYFHSSIVSEEQQVQMTRSTTTPNVVELHESRAALILDRTSQSLPILYATQSVAEIVGLNPHEITGWNLWDCVDAQSLMSAQLSIERAKENDALSYLWFSWRDPRSQEHPSTPASQQPVINTSGHQSTDTRFDRIEVEAFISCTSDGLIMVLRHPRSVSSPEQTVLVGPSHGAFVSPWGGPTPILPPPLPQENLRRAPSPFMASIPQTVEDDGHSRRRSSDEDDDGLSTSA</sequence>
<proteinExistence type="predicted"/>
<gene>
    <name evidence="1" type="ORF">V1525DRAFT_448554</name>
</gene>
<comment type="caution">
    <text evidence="1">The sequence shown here is derived from an EMBL/GenBank/DDBJ whole genome shotgun (WGS) entry which is preliminary data.</text>
</comment>
<dbReference type="EMBL" id="MU971343">
    <property type="protein sequence ID" value="KAK9239841.1"/>
    <property type="molecule type" value="Genomic_DNA"/>
</dbReference>
<evidence type="ECO:0000313" key="2">
    <source>
        <dbReference type="Proteomes" id="UP001433508"/>
    </source>
</evidence>
<protein>
    <submittedName>
        <fullName evidence="1">Uncharacterized protein</fullName>
    </submittedName>
</protein>
<accession>A0ACC3T896</accession>
<organism evidence="1 2">
    <name type="scientific">Lipomyces kononenkoae</name>
    <name type="common">Yeast</name>
    <dbReference type="NCBI Taxonomy" id="34357"/>
    <lineage>
        <taxon>Eukaryota</taxon>
        <taxon>Fungi</taxon>
        <taxon>Dikarya</taxon>
        <taxon>Ascomycota</taxon>
        <taxon>Saccharomycotina</taxon>
        <taxon>Lipomycetes</taxon>
        <taxon>Lipomycetales</taxon>
        <taxon>Lipomycetaceae</taxon>
        <taxon>Lipomyces</taxon>
    </lineage>
</organism>
<keyword evidence="2" id="KW-1185">Reference proteome</keyword>
<reference evidence="2" key="1">
    <citation type="journal article" date="2024" name="Front. Bioeng. Biotechnol.">
        <title>Genome-scale model development and genomic sequencing of the oleaginous clade Lipomyces.</title>
        <authorList>
            <person name="Czajka J.J."/>
            <person name="Han Y."/>
            <person name="Kim J."/>
            <person name="Mondo S.J."/>
            <person name="Hofstad B.A."/>
            <person name="Robles A."/>
            <person name="Haridas S."/>
            <person name="Riley R."/>
            <person name="LaButti K."/>
            <person name="Pangilinan J."/>
            <person name="Andreopoulos W."/>
            <person name="Lipzen A."/>
            <person name="Yan J."/>
            <person name="Wang M."/>
            <person name="Ng V."/>
            <person name="Grigoriev I.V."/>
            <person name="Spatafora J.W."/>
            <person name="Magnuson J.K."/>
            <person name="Baker S.E."/>
            <person name="Pomraning K.R."/>
        </authorList>
    </citation>
    <scope>NUCLEOTIDE SEQUENCE [LARGE SCALE GENOMIC DNA]</scope>
    <source>
        <strain evidence="2">CBS 7786</strain>
    </source>
</reference>
<dbReference type="Proteomes" id="UP001433508">
    <property type="component" value="Unassembled WGS sequence"/>
</dbReference>